<organism evidence="2">
    <name type="scientific">marine sediment metagenome</name>
    <dbReference type="NCBI Taxonomy" id="412755"/>
    <lineage>
        <taxon>unclassified sequences</taxon>
        <taxon>metagenomes</taxon>
        <taxon>ecological metagenomes</taxon>
    </lineage>
</organism>
<dbReference type="InterPro" id="IPR033167">
    <property type="entry name" value="Nre"/>
</dbReference>
<comment type="caution">
    <text evidence="2">The sequence shown here is derived from an EMBL/GenBank/DDBJ whole genome shotgun (WGS) entry which is preliminary data.</text>
</comment>
<feature type="domain" description="Archaeal Nre N-terminal" evidence="1">
    <location>
        <begin position="20"/>
        <end position="312"/>
    </location>
</feature>
<feature type="non-terminal residue" evidence="2">
    <location>
        <position position="1"/>
    </location>
</feature>
<evidence type="ECO:0000313" key="2">
    <source>
        <dbReference type="EMBL" id="KKK55151.1"/>
    </source>
</evidence>
<sequence>LVRPQTEKNICLRCKGGRLLCGKKTCPILLKKSVLKSMVPFEIDKIQRNVEIFGASPPGFFVGHFNYPNVYLGPLVPYQEFETGLDIQDYHVLDAPELWFGKKMIDIIRYRSSLVRSNFKTNVFIGQKNRKSSPSIKIKKLLETSQELSMAARPVDTETWLGKMNLRMIMDNHSLPMGPSGMTEKITITENTKVHPKVEYCVSDTDLNASEAISEHLYFKGHVPESTIKRIFSAGLLGEEKRRRIVPTRWTITAVDDIISKGLIKEIKKFPEINNYQIFETTYLDNHFKILLFPGKFIYEMNEVWAPNTLWNISLDGTNQNLQPQIMTDFEFYGGRKDYASNITGAYYAA</sequence>
<dbReference type="GO" id="GO:0006281">
    <property type="term" value="P:DNA repair"/>
    <property type="evidence" value="ECO:0007669"/>
    <property type="project" value="InterPro"/>
</dbReference>
<dbReference type="InterPro" id="IPR006978">
    <property type="entry name" value="Nre_N"/>
</dbReference>
<protein>
    <recommendedName>
        <fullName evidence="1">Archaeal Nre N-terminal domain-containing protein</fullName>
    </recommendedName>
</protein>
<dbReference type="AlphaFoldDB" id="A0A0F8Z4Z0"/>
<dbReference type="EMBL" id="LAZR01065636">
    <property type="protein sequence ID" value="KKK55151.1"/>
    <property type="molecule type" value="Genomic_DNA"/>
</dbReference>
<reference evidence="2" key="1">
    <citation type="journal article" date="2015" name="Nature">
        <title>Complex archaea that bridge the gap between prokaryotes and eukaryotes.</title>
        <authorList>
            <person name="Spang A."/>
            <person name="Saw J.H."/>
            <person name="Jorgensen S.L."/>
            <person name="Zaremba-Niedzwiedzka K."/>
            <person name="Martijn J."/>
            <person name="Lind A.E."/>
            <person name="van Eijk R."/>
            <person name="Schleper C."/>
            <person name="Guy L."/>
            <person name="Ettema T.J."/>
        </authorList>
    </citation>
    <scope>NUCLEOTIDE SEQUENCE</scope>
</reference>
<evidence type="ECO:0000259" key="1">
    <source>
        <dbReference type="Pfam" id="PF04894"/>
    </source>
</evidence>
<gene>
    <name evidence="2" type="ORF">LCGC14_3077470</name>
</gene>
<feature type="non-terminal residue" evidence="2">
    <location>
        <position position="350"/>
    </location>
</feature>
<dbReference type="PANTHER" id="PTHR38136">
    <property type="entry name" value="DNA REPAIR PROTEIN"/>
    <property type="match status" value="1"/>
</dbReference>
<proteinExistence type="predicted"/>
<name>A0A0F8Z4Z0_9ZZZZ</name>
<dbReference type="Pfam" id="PF04894">
    <property type="entry name" value="Nre_N"/>
    <property type="match status" value="1"/>
</dbReference>
<dbReference type="PANTHER" id="PTHR38136:SF2">
    <property type="entry name" value="DNA REPAIR PROTEIN"/>
    <property type="match status" value="1"/>
</dbReference>
<accession>A0A0F8Z4Z0</accession>